<dbReference type="GO" id="GO:0016787">
    <property type="term" value="F:hydrolase activity"/>
    <property type="evidence" value="ECO:0007669"/>
    <property type="project" value="UniProtKB-KW"/>
</dbReference>
<sequence length="574" mass="64873">MEKPVDTAEDESWGEMTSEAINKLLLVNAPSNVFLRHPLFRRIYLFFFVLTTIFILVPMWTIIYLLRGNRPRTSWTLERCLRVRFSRRLCGLVARCELDYLGRDLSVDLLHESRGSWNPHFIHRLKRDDPKAWGRWNAENERSTKYGFEQVKAFWFTGEKATPDEGGCCGDWAKLTRTGPKPRLPGDPVMIHFHGGGYLCGTAAETDLTSSICKSLVKHSPIHHVLSVDYRLAPTGPWPIPLLDAITTYYHLVKVEHIPERDIVIGGDSAGGHLALALVRWLRDSGSGVGLKMPRGVVLMSPWSDVGFTNAWGAEAVRYNADSDVIEDTFGPFACSLLLRALPASTIHTSSYLSPASKLLPAKPNGPDSFEHFPPTYIVYGDAERLVTSIKILWDRIQLSRQDEKTVVPDRLFCGPDAVHDFMIFPWMAQEAAMVYEDLDVWLRELLAADLGEDDEEEEIPTSPEEAQSPDWKDIALQRRLSRKKTRESIKSAKSPTMGPVSDESGVMRMVEDMREEGMSMIDVPAFDLDLSPFVPQHEDGEYDWEEGQKPWYEIDGGGSEDSGDDAMESRKNR</sequence>
<dbReference type="RefSeq" id="XP_065823527.1">
    <property type="nucleotide sequence ID" value="XM_065967455.1"/>
</dbReference>
<feature type="domain" description="Alpha/beta hydrolase fold-3" evidence="4">
    <location>
        <begin position="190"/>
        <end position="398"/>
    </location>
</feature>
<keyword evidence="6" id="KW-1185">Reference proteome</keyword>
<keyword evidence="3" id="KW-0472">Membrane</keyword>
<proteinExistence type="predicted"/>
<gene>
    <name evidence="5" type="ORF">CI109_104232</name>
</gene>
<evidence type="ECO:0000313" key="5">
    <source>
        <dbReference type="EMBL" id="WWD19768.1"/>
    </source>
</evidence>
<evidence type="ECO:0000259" key="4">
    <source>
        <dbReference type="Pfam" id="PF07859"/>
    </source>
</evidence>
<feature type="transmembrane region" description="Helical" evidence="3">
    <location>
        <begin position="43"/>
        <end position="66"/>
    </location>
</feature>
<dbReference type="EMBL" id="CP144057">
    <property type="protein sequence ID" value="WWD19768.1"/>
    <property type="molecule type" value="Genomic_DNA"/>
</dbReference>
<name>A0AAJ8LIA3_9TREE</name>
<evidence type="ECO:0000256" key="3">
    <source>
        <dbReference type="SAM" id="Phobius"/>
    </source>
</evidence>
<dbReference type="InterPro" id="IPR013094">
    <property type="entry name" value="AB_hydrolase_3"/>
</dbReference>
<keyword evidence="3" id="KW-1133">Transmembrane helix</keyword>
<dbReference type="SUPFAM" id="SSF53474">
    <property type="entry name" value="alpha/beta-Hydrolases"/>
    <property type="match status" value="1"/>
</dbReference>
<dbReference type="InterPro" id="IPR029058">
    <property type="entry name" value="AB_hydrolase_fold"/>
</dbReference>
<evidence type="ECO:0000256" key="2">
    <source>
        <dbReference type="SAM" id="MobiDB-lite"/>
    </source>
</evidence>
<accession>A0AAJ8LIA3</accession>
<feature type="region of interest" description="Disordered" evidence="2">
    <location>
        <begin position="532"/>
        <end position="574"/>
    </location>
</feature>
<reference evidence="5" key="1">
    <citation type="submission" date="2017-08" db="EMBL/GenBank/DDBJ databases">
        <authorList>
            <person name="Cuomo C."/>
            <person name="Billmyre B."/>
            <person name="Heitman J."/>
        </authorList>
    </citation>
    <scope>NUCLEOTIDE SEQUENCE</scope>
    <source>
        <strain evidence="5">CBS 12478</strain>
    </source>
</reference>
<organism evidence="5 6">
    <name type="scientific">Kwoniella shandongensis</name>
    <dbReference type="NCBI Taxonomy" id="1734106"/>
    <lineage>
        <taxon>Eukaryota</taxon>
        <taxon>Fungi</taxon>
        <taxon>Dikarya</taxon>
        <taxon>Basidiomycota</taxon>
        <taxon>Agaricomycotina</taxon>
        <taxon>Tremellomycetes</taxon>
        <taxon>Tremellales</taxon>
        <taxon>Cryptococcaceae</taxon>
        <taxon>Kwoniella</taxon>
    </lineage>
</organism>
<evidence type="ECO:0000256" key="1">
    <source>
        <dbReference type="ARBA" id="ARBA00022801"/>
    </source>
</evidence>
<evidence type="ECO:0000313" key="6">
    <source>
        <dbReference type="Proteomes" id="UP000322225"/>
    </source>
</evidence>
<dbReference type="InterPro" id="IPR050300">
    <property type="entry name" value="GDXG_lipolytic_enzyme"/>
</dbReference>
<dbReference type="PANTHER" id="PTHR48081:SF26">
    <property type="entry name" value="ALPHA_BETA HYDROLASE FOLD-3 DOMAIN-CONTAINING PROTEIN"/>
    <property type="match status" value="1"/>
</dbReference>
<dbReference type="GeneID" id="43588160"/>
<feature type="region of interest" description="Disordered" evidence="2">
    <location>
        <begin position="453"/>
        <end position="472"/>
    </location>
</feature>
<dbReference type="PANTHER" id="PTHR48081">
    <property type="entry name" value="AB HYDROLASE SUPERFAMILY PROTEIN C4A8.06C"/>
    <property type="match status" value="1"/>
</dbReference>
<dbReference type="Pfam" id="PF07859">
    <property type="entry name" value="Abhydrolase_3"/>
    <property type="match status" value="1"/>
</dbReference>
<keyword evidence="3" id="KW-0812">Transmembrane</keyword>
<dbReference type="AlphaFoldDB" id="A0AAJ8LIA3"/>
<protein>
    <recommendedName>
        <fullName evidence="4">Alpha/beta hydrolase fold-3 domain-containing protein</fullName>
    </recommendedName>
</protein>
<feature type="region of interest" description="Disordered" evidence="2">
    <location>
        <begin position="482"/>
        <end position="504"/>
    </location>
</feature>
<dbReference type="KEGG" id="ksn:43588160"/>
<reference evidence="5" key="2">
    <citation type="submission" date="2024-01" db="EMBL/GenBank/DDBJ databases">
        <title>Comparative genomics of Cryptococcus and Kwoniella reveals pathogenesis evolution and contrasting modes of karyotype evolution via chromosome fusion or intercentromeric recombination.</title>
        <authorList>
            <person name="Coelho M.A."/>
            <person name="David-Palma M."/>
            <person name="Shea T."/>
            <person name="Bowers K."/>
            <person name="McGinley-Smith S."/>
            <person name="Mohammad A.W."/>
            <person name="Gnirke A."/>
            <person name="Yurkov A.M."/>
            <person name="Nowrousian M."/>
            <person name="Sun S."/>
            <person name="Cuomo C.A."/>
            <person name="Heitman J."/>
        </authorList>
    </citation>
    <scope>NUCLEOTIDE SEQUENCE</scope>
    <source>
        <strain evidence="5">CBS 12478</strain>
    </source>
</reference>
<keyword evidence="1" id="KW-0378">Hydrolase</keyword>
<dbReference type="Proteomes" id="UP000322225">
    <property type="component" value="Chromosome 7"/>
</dbReference>
<dbReference type="Gene3D" id="3.40.50.1820">
    <property type="entry name" value="alpha/beta hydrolase"/>
    <property type="match status" value="1"/>
</dbReference>